<keyword evidence="2" id="KW-1185">Reference proteome</keyword>
<organism evidence="1 2">
    <name type="scientific">Aneurinibacillus soli</name>
    <dbReference type="NCBI Taxonomy" id="1500254"/>
    <lineage>
        <taxon>Bacteria</taxon>
        <taxon>Bacillati</taxon>
        <taxon>Bacillota</taxon>
        <taxon>Bacilli</taxon>
        <taxon>Bacillales</taxon>
        <taxon>Paenibacillaceae</taxon>
        <taxon>Aneurinibacillus group</taxon>
        <taxon>Aneurinibacillus</taxon>
    </lineage>
</organism>
<accession>A0A0U4WH49</accession>
<gene>
    <name evidence="1" type="ORF">CB4_02183</name>
</gene>
<name>A0A0U4WH49_9BACL</name>
<reference evidence="1 2" key="1">
    <citation type="submission" date="2015-12" db="EMBL/GenBank/DDBJ databases">
        <title>Genome sequence of Aneurinibacillus soli.</title>
        <authorList>
            <person name="Lee J.S."/>
            <person name="Lee K.C."/>
            <person name="Kim K.K."/>
            <person name="Lee B.W."/>
        </authorList>
    </citation>
    <scope>NUCLEOTIDE SEQUENCE [LARGE SCALE GENOMIC DNA]</scope>
    <source>
        <strain evidence="1 2">CB4</strain>
    </source>
</reference>
<dbReference type="AlphaFoldDB" id="A0A0U4WH49"/>
<sequence>MGDETPNKIIPFESLKRRSLPKVYTSPHDDLVNLLLDYQQQCHELFDLCITSRVLLVEYRDRCIRLQQQVEHERALRRALESKGKRR</sequence>
<dbReference type="EMBL" id="AP017312">
    <property type="protein sequence ID" value="BAU28009.1"/>
    <property type="molecule type" value="Genomic_DNA"/>
</dbReference>
<dbReference type="OrthoDB" id="9999744at2"/>
<proteinExistence type="predicted"/>
<evidence type="ECO:0000313" key="1">
    <source>
        <dbReference type="EMBL" id="BAU28009.1"/>
    </source>
</evidence>
<evidence type="ECO:0000313" key="2">
    <source>
        <dbReference type="Proteomes" id="UP000217696"/>
    </source>
</evidence>
<dbReference type="RefSeq" id="WP_096465793.1">
    <property type="nucleotide sequence ID" value="NZ_AP017312.1"/>
</dbReference>
<dbReference type="Proteomes" id="UP000217696">
    <property type="component" value="Chromosome"/>
</dbReference>
<protein>
    <submittedName>
        <fullName evidence="1">Uncharacterized protein</fullName>
    </submittedName>
</protein>
<dbReference type="KEGG" id="asoc:CB4_02183"/>